<comment type="caution">
    <text evidence="1">The sequence shown here is derived from an EMBL/GenBank/DDBJ whole genome shotgun (WGS) entry which is preliminary data.</text>
</comment>
<feature type="non-terminal residue" evidence="1">
    <location>
        <position position="1"/>
    </location>
</feature>
<accession>A0A1Y1RST4</accession>
<organism evidence="1 2">
    <name type="scientific">Marispirochaeta aestuarii</name>
    <dbReference type="NCBI Taxonomy" id="1963862"/>
    <lineage>
        <taxon>Bacteria</taxon>
        <taxon>Pseudomonadati</taxon>
        <taxon>Spirochaetota</taxon>
        <taxon>Spirochaetia</taxon>
        <taxon>Spirochaetales</taxon>
        <taxon>Spirochaetaceae</taxon>
        <taxon>Marispirochaeta</taxon>
    </lineage>
</organism>
<name>A0A1Y1RST4_9SPIO</name>
<feature type="non-terminal residue" evidence="1">
    <location>
        <position position="118"/>
    </location>
</feature>
<sequence length="118" mass="12879">PAAEPGKLRLFAICLRSLSRSAFKSIPVPHSGRYRQISEGLKPLPVFTRTRKKPYTADSHGFKNGSCRPGFARIFYFPAAPDHKTSGFVASHFIEDEVVGRAFRGSAIAPASSPATIF</sequence>
<dbReference type="EMBL" id="MWQY01000076">
    <property type="protein sequence ID" value="ORC25905.1"/>
    <property type="molecule type" value="Genomic_DNA"/>
</dbReference>
<dbReference type="Proteomes" id="UP000192343">
    <property type="component" value="Unassembled WGS sequence"/>
</dbReference>
<evidence type="ECO:0000313" key="2">
    <source>
        <dbReference type="Proteomes" id="UP000192343"/>
    </source>
</evidence>
<protein>
    <submittedName>
        <fullName evidence="1">Uncharacterized protein</fullName>
    </submittedName>
</protein>
<keyword evidence="2" id="KW-1185">Reference proteome</keyword>
<proteinExistence type="predicted"/>
<reference evidence="1 2" key="1">
    <citation type="submission" date="2017-03" db="EMBL/GenBank/DDBJ databases">
        <title>Draft Genome sequence of Marispirochaeta sp. strain JC444.</title>
        <authorList>
            <person name="Shivani Y."/>
            <person name="Subhash Y."/>
            <person name="Sasikala C."/>
            <person name="Ramana C."/>
        </authorList>
    </citation>
    <scope>NUCLEOTIDE SEQUENCE [LARGE SCALE GENOMIC DNA]</scope>
    <source>
        <strain evidence="1 2">JC444</strain>
    </source>
</reference>
<gene>
    <name evidence="1" type="ORF">B4O97_19180</name>
</gene>
<evidence type="ECO:0000313" key="1">
    <source>
        <dbReference type="EMBL" id="ORC25905.1"/>
    </source>
</evidence>
<dbReference type="AlphaFoldDB" id="A0A1Y1RST4"/>